<dbReference type="Gene3D" id="3.90.79.10">
    <property type="entry name" value="Nucleoside Triphosphate Pyrophosphohydrolase"/>
    <property type="match status" value="1"/>
</dbReference>
<comment type="caution">
    <text evidence="8">The sequence shown here is derived from an EMBL/GenBank/DDBJ whole genome shotgun (WGS) entry which is preliminary data.</text>
</comment>
<reference evidence="8" key="1">
    <citation type="submission" date="2010-07" db="EMBL/GenBank/DDBJ databases">
        <authorList>
            <consortium name="CONSOLIDER consortium CSD2007-00005"/>
            <person name="Guazzaroni M.-E."/>
            <person name="Richter M."/>
            <person name="Garcia-Salamanca A."/>
            <person name="Yarza P."/>
            <person name="Ferrer M."/>
        </authorList>
    </citation>
    <scope>NUCLEOTIDE SEQUENCE</scope>
</reference>
<dbReference type="PROSITE" id="PS00675">
    <property type="entry name" value="SIGMA54_INTERACT_1"/>
    <property type="match status" value="1"/>
</dbReference>
<dbReference type="Pfam" id="PF07728">
    <property type="entry name" value="AAA_5"/>
    <property type="match status" value="1"/>
</dbReference>
<protein>
    <recommendedName>
        <fullName evidence="7">Nudix hydrolase domain-containing protein</fullName>
    </recommendedName>
</protein>
<dbReference type="InterPro" id="IPR027417">
    <property type="entry name" value="P-loop_NTPase"/>
</dbReference>
<dbReference type="PANTHER" id="PTHR12992:SF11">
    <property type="entry name" value="MITOCHONDRIAL COENZYME A DIPHOSPHATASE NUDT8"/>
    <property type="match status" value="1"/>
</dbReference>
<proteinExistence type="predicted"/>
<evidence type="ECO:0000256" key="6">
    <source>
        <dbReference type="ARBA" id="ARBA00023211"/>
    </source>
</evidence>
<evidence type="ECO:0000256" key="4">
    <source>
        <dbReference type="ARBA" id="ARBA00022801"/>
    </source>
</evidence>
<dbReference type="GO" id="GO:0016887">
    <property type="term" value="F:ATP hydrolysis activity"/>
    <property type="evidence" value="ECO:0007669"/>
    <property type="project" value="InterPro"/>
</dbReference>
<evidence type="ECO:0000256" key="3">
    <source>
        <dbReference type="ARBA" id="ARBA00022723"/>
    </source>
</evidence>
<dbReference type="CDD" id="cd03426">
    <property type="entry name" value="NUDIX_CoAse_Nudt7"/>
    <property type="match status" value="1"/>
</dbReference>
<comment type="cofactor">
    <cofactor evidence="1">
        <name>Mn(2+)</name>
        <dbReference type="ChEBI" id="CHEBI:29035"/>
    </cofactor>
</comment>
<dbReference type="Pfam" id="PF00293">
    <property type="entry name" value="NUDIX"/>
    <property type="match status" value="1"/>
</dbReference>
<dbReference type="SUPFAM" id="SSF52540">
    <property type="entry name" value="P-loop containing nucleoside triphosphate hydrolases"/>
    <property type="match status" value="1"/>
</dbReference>
<dbReference type="EMBL" id="ADZX01000494">
    <property type="protein sequence ID" value="EFK96412.1"/>
    <property type="molecule type" value="Genomic_DNA"/>
</dbReference>
<sequence>MIVDKQVTIPLAAAAAFGDIRWENKLQEIKARLEREGLADYSADDFAAGSHRFISGFSEQGFFQLSKEGWENIVRENPSLLQTFKPCAWETADNVPDMLTFEQCRTVSSSLAVPQMREFRVPVCSPDVLAAMLEDQEEGAVIITHESERFRFMITPHRKHPSATFYVSPAEKFFFAGHLHLTAYNRNRNLAFDATQLEKAQIEFAVDAFKVRIRHRYRGIGQALMSIAKVYVKDILEKDNPYVIGGNKGAWFYLLNGFQRFNAPYDDFISDLRENVIGEISIRQRHIKAADSSLGDTPSFSKLGVLALNGTSSSLRRSRQGTLKYFLNNIHSQNSESLVHAKNASVIILLQEARDGGYQVLITQRNQNLSFGGHWAFPGGKIEKGERALIAGLRELEEELGINKGSIEVLGKLTTITTEDRRFVMHPFIGFCKELAPFCLNEEIVDVRWLKLEDLFGRSVSKTEDEGEETMRVTPVTLEINAFLKELFGKMVRLETKGDEAAPRVLKVIKELHAQLGLISWSHIQQYMLKIWDLFEENYALQMYIAEESLDMLMQPGKASYAQAAYCVSQYGSLEQDDFLLELQKQYKRQNKIEEAQAIERGRKMELKGKEEITFLPTDLSSYVTGGFLGIPVSFFEAYLKADGNPYRYAEIIGKPLHEAMFSIQHQVIDRLSLITYADSDTEIIGLDKDNLRLLLNCAKAISQHNPNLKEWSLRLRKDLSAKAAKGGIKTKRSESALERSASPMHADAARKIRFAFEVSNNYKLNIDRSARALLPYTTLLTAVNILMMHKNIVSVKKITIDCSKGVDAAAIEGETLHIYLHTTDASLEDMLRMFERDLGWDMASTVRVISYQHPYVLLNEDDFECINLILYEMIRDGMGDFVFVANTAQILHRALPHKQVRIICHKETDIRFAADKKLLRLDPLLMRQHVEGIEVVNAERIGAATMDKNQGRYFDFSRFPWYRAQQEMISANDVSIVYVVNVDSGELRDRAHEFITYAGKAKAHIILSELGVESRLQDPLSFGEAHIGVGANEIGMAPVSPKTKAIYKKKYPRESKRIQNERRSILRKMPGSLLLNDMLGQSDLEKTVASEWGFLYGHKVTSFRRYFAAFEHARVNNQDFASTHQTLFVVRAVNGFAVEEEVRRIAKENDYNLAMYSDEAGELTLHHKAATENVTVIMNHGVPRKLFTQLFLYSDDLPTLVTGMDNLSNILYLNVLSSGRPFFWEVRIFQGISHSDLIIFINKALGKQVKGELITVWNEQGVTDAQAEMFYAPRKYRQFFKQIAQAVYEQHVTFLPQIYYLMLRQVNSRSYTGRKRAEALIEALSKKAGSSIDANGRNTVFDVDPAKAQADDFLAGSVFKIVRENGRDYLTCTAAGYESFRMVLYPQAQRRTPQIEILEVPTNIKNIIRILEAINVCRGRREGAVLVTGETGSGKNTLLYRIANLLRQDVRLVSCSEDMEENELAEDRWVIKDEYNNPRTITTPSSIAEGLKEGSMSILDEANKLRPGVQKKANPIVQDKE</sequence>
<dbReference type="SUPFAM" id="SSF55811">
    <property type="entry name" value="Nudix"/>
    <property type="match status" value="1"/>
</dbReference>
<evidence type="ECO:0000313" key="8">
    <source>
        <dbReference type="EMBL" id="EFK96412.1"/>
    </source>
</evidence>
<dbReference type="InterPro" id="IPR025662">
    <property type="entry name" value="Sigma_54_int_dom_ATP-bd_1"/>
</dbReference>
<keyword evidence="6" id="KW-0464">Manganese</keyword>
<keyword evidence="5" id="KW-0460">Magnesium</keyword>
<evidence type="ECO:0000259" key="7">
    <source>
        <dbReference type="PROSITE" id="PS51462"/>
    </source>
</evidence>
<dbReference type="GO" id="GO:0046872">
    <property type="term" value="F:metal ion binding"/>
    <property type="evidence" value="ECO:0007669"/>
    <property type="project" value="UniProtKB-KW"/>
</dbReference>
<organism evidence="8">
    <name type="scientific">sediment metagenome</name>
    <dbReference type="NCBI Taxonomy" id="749907"/>
    <lineage>
        <taxon>unclassified sequences</taxon>
        <taxon>metagenomes</taxon>
        <taxon>ecological metagenomes</taxon>
    </lineage>
</organism>
<dbReference type="PROSITE" id="PS51462">
    <property type="entry name" value="NUDIX"/>
    <property type="match status" value="1"/>
</dbReference>
<dbReference type="GO" id="GO:0005524">
    <property type="term" value="F:ATP binding"/>
    <property type="evidence" value="ECO:0007669"/>
    <property type="project" value="InterPro"/>
</dbReference>
<dbReference type="PANTHER" id="PTHR12992">
    <property type="entry name" value="NUDIX HYDROLASE"/>
    <property type="match status" value="1"/>
</dbReference>
<evidence type="ECO:0000256" key="1">
    <source>
        <dbReference type="ARBA" id="ARBA00001936"/>
    </source>
</evidence>
<comment type="cofactor">
    <cofactor evidence="2">
        <name>Mg(2+)</name>
        <dbReference type="ChEBI" id="CHEBI:18420"/>
    </cofactor>
</comment>
<feature type="non-terminal residue" evidence="8">
    <location>
        <position position="1522"/>
    </location>
</feature>
<evidence type="ECO:0000256" key="5">
    <source>
        <dbReference type="ARBA" id="ARBA00022842"/>
    </source>
</evidence>
<name>D9PJ57_9ZZZZ</name>
<dbReference type="InterPro" id="IPR011704">
    <property type="entry name" value="ATPase_dyneun-rel_AAA"/>
</dbReference>
<accession>D9PJ57</accession>
<dbReference type="InterPro" id="IPR000086">
    <property type="entry name" value="NUDIX_hydrolase_dom"/>
</dbReference>
<feature type="domain" description="Nudix hydrolase" evidence="7">
    <location>
        <begin position="340"/>
        <end position="472"/>
    </location>
</feature>
<keyword evidence="3" id="KW-0479">Metal-binding</keyword>
<dbReference type="GO" id="GO:0010945">
    <property type="term" value="F:coenzyme A diphosphatase activity"/>
    <property type="evidence" value="ECO:0007669"/>
    <property type="project" value="InterPro"/>
</dbReference>
<dbReference type="InterPro" id="IPR045121">
    <property type="entry name" value="CoAse"/>
</dbReference>
<evidence type="ECO:0000256" key="2">
    <source>
        <dbReference type="ARBA" id="ARBA00001946"/>
    </source>
</evidence>
<gene>
    <name evidence="8" type="ORF">LDC_1566</name>
</gene>
<dbReference type="Gene3D" id="3.40.50.300">
    <property type="entry name" value="P-loop containing nucleotide triphosphate hydrolases"/>
    <property type="match status" value="1"/>
</dbReference>
<dbReference type="InterPro" id="IPR015797">
    <property type="entry name" value="NUDIX_hydrolase-like_dom_sf"/>
</dbReference>
<keyword evidence="4" id="KW-0378">Hydrolase</keyword>
<reference evidence="8" key="2">
    <citation type="journal article" date="2011" name="Microb. Ecol.">
        <title>Taxonomic and Functional Metagenomic Profiling of the Microbial Community in the Anoxic Sediment of a Sub-saline Shallow Lake (Laguna de Carrizo, Central Spain).</title>
        <authorList>
            <person name="Ferrer M."/>
            <person name="Guazzaroni M.E."/>
            <person name="Richter M."/>
            <person name="Garcia-Salamanca A."/>
            <person name="Yarza P."/>
            <person name="Suarez-Suarez A."/>
            <person name="Solano J."/>
            <person name="Alcaide M."/>
            <person name="van Dillewijn P."/>
            <person name="Molina-Henares M.A."/>
            <person name="Lopez-Cortes N."/>
            <person name="Al-Ramahi Y."/>
            <person name="Guerrero C."/>
            <person name="Acosta A."/>
            <person name="de Eugenio L.I."/>
            <person name="Martinez V."/>
            <person name="Marques S."/>
            <person name="Rojo F."/>
            <person name="Santero E."/>
            <person name="Genilloud O."/>
            <person name="Perez-Perez J."/>
            <person name="Rossello-Mora R."/>
            <person name="Ramos J.L."/>
        </authorList>
    </citation>
    <scope>NUCLEOTIDE SEQUENCE</scope>
</reference>